<dbReference type="Gene3D" id="3.30.360.10">
    <property type="entry name" value="Dihydrodipicolinate Reductase, domain 2"/>
    <property type="match status" value="1"/>
</dbReference>
<dbReference type="InterPro" id="IPR036291">
    <property type="entry name" value="NAD(P)-bd_dom_sf"/>
</dbReference>
<sequence length="356" mass="39356">MNQTSSKRALKVFVAGLGQMGKSHALAYHTNPAFEIIGLFNRTQVELPPELSSYKFVDTFDAGIAMQPDVVSINTYTDSHAEFAIKAMEAGAHVFVEKPLALTIESAREVISVARKTKRKLVIGYILRHHPSWNQFVKSARELGAPYVMRLNLNQPSVGHAWEIHKRLLETTPPFVDCGVHYVDIMCQITDSKPVQVRGMGVRLAHDIAEDQVNYSHLQIIFEDGSVGWYEAGWGPMISGTACFVKNVIGTRGAVSLVMGEDADPADINSHTRAGQLCIRQASLDKGSEDYADAWITLGDNVDHQSLCDREQEFLAKAISEDADLAAHHDDALRSLEIVLAAEKSMRERQAIDLCL</sequence>
<dbReference type="InterPro" id="IPR051450">
    <property type="entry name" value="Gfo/Idh/MocA_Oxidoreductases"/>
</dbReference>
<dbReference type="EMBL" id="JAWIIV010000025">
    <property type="protein sequence ID" value="MEC4722106.1"/>
    <property type="molecule type" value="Genomic_DNA"/>
</dbReference>
<protein>
    <submittedName>
        <fullName evidence="3">Gfo/Idh/MocA family oxidoreductase</fullName>
    </submittedName>
</protein>
<gene>
    <name evidence="3" type="ORF">RY831_23335</name>
</gene>
<dbReference type="InterPro" id="IPR000683">
    <property type="entry name" value="Gfo/Idh/MocA-like_OxRdtase_N"/>
</dbReference>
<dbReference type="Pfam" id="PF01408">
    <property type="entry name" value="GFO_IDH_MocA"/>
    <property type="match status" value="1"/>
</dbReference>
<evidence type="ECO:0000259" key="2">
    <source>
        <dbReference type="Pfam" id="PF22725"/>
    </source>
</evidence>
<dbReference type="Pfam" id="PF22725">
    <property type="entry name" value="GFO_IDH_MocA_C3"/>
    <property type="match status" value="1"/>
</dbReference>
<dbReference type="InterPro" id="IPR055170">
    <property type="entry name" value="GFO_IDH_MocA-like_dom"/>
</dbReference>
<feature type="domain" description="Gfo/Idh/MocA-like oxidoreductase N-terminal" evidence="1">
    <location>
        <begin position="11"/>
        <end position="125"/>
    </location>
</feature>
<evidence type="ECO:0000313" key="4">
    <source>
        <dbReference type="Proteomes" id="UP001352263"/>
    </source>
</evidence>
<reference evidence="3 4" key="1">
    <citation type="submission" date="2023-10" db="EMBL/GenBank/DDBJ databases">
        <title>Noviherbaspirillum sp. CPCC 100848 genome assembly.</title>
        <authorList>
            <person name="Li X.Y."/>
            <person name="Fang X.M."/>
        </authorList>
    </citation>
    <scope>NUCLEOTIDE SEQUENCE [LARGE SCALE GENOMIC DNA]</scope>
    <source>
        <strain evidence="3 4">CPCC 100848</strain>
    </source>
</reference>
<dbReference type="Proteomes" id="UP001352263">
    <property type="component" value="Unassembled WGS sequence"/>
</dbReference>
<accession>A0ABU6JF76</accession>
<dbReference type="SUPFAM" id="SSF55347">
    <property type="entry name" value="Glyceraldehyde-3-phosphate dehydrogenase-like, C-terminal domain"/>
    <property type="match status" value="1"/>
</dbReference>
<organism evidence="3 4">
    <name type="scientific">Noviherbaspirillum album</name>
    <dbReference type="NCBI Taxonomy" id="3080276"/>
    <lineage>
        <taxon>Bacteria</taxon>
        <taxon>Pseudomonadati</taxon>
        <taxon>Pseudomonadota</taxon>
        <taxon>Betaproteobacteria</taxon>
        <taxon>Burkholderiales</taxon>
        <taxon>Oxalobacteraceae</taxon>
        <taxon>Noviherbaspirillum</taxon>
    </lineage>
</organism>
<comment type="caution">
    <text evidence="3">The sequence shown here is derived from an EMBL/GenBank/DDBJ whole genome shotgun (WGS) entry which is preliminary data.</text>
</comment>
<evidence type="ECO:0000313" key="3">
    <source>
        <dbReference type="EMBL" id="MEC4722106.1"/>
    </source>
</evidence>
<keyword evidence="4" id="KW-1185">Reference proteome</keyword>
<proteinExistence type="predicted"/>
<dbReference type="PANTHER" id="PTHR43377">
    <property type="entry name" value="BILIVERDIN REDUCTASE A"/>
    <property type="match status" value="1"/>
</dbReference>
<dbReference type="PANTHER" id="PTHR43377:SF1">
    <property type="entry name" value="BILIVERDIN REDUCTASE A"/>
    <property type="match status" value="1"/>
</dbReference>
<dbReference type="Gene3D" id="3.40.50.720">
    <property type="entry name" value="NAD(P)-binding Rossmann-like Domain"/>
    <property type="match status" value="1"/>
</dbReference>
<evidence type="ECO:0000259" key="1">
    <source>
        <dbReference type="Pfam" id="PF01408"/>
    </source>
</evidence>
<feature type="domain" description="GFO/IDH/MocA-like oxidoreductase" evidence="2">
    <location>
        <begin position="141"/>
        <end position="235"/>
    </location>
</feature>
<dbReference type="RefSeq" id="WP_326508786.1">
    <property type="nucleotide sequence ID" value="NZ_JAWIIV010000025.1"/>
</dbReference>
<dbReference type="SUPFAM" id="SSF51735">
    <property type="entry name" value="NAD(P)-binding Rossmann-fold domains"/>
    <property type="match status" value="1"/>
</dbReference>
<name>A0ABU6JF76_9BURK</name>